<evidence type="ECO:0000256" key="5">
    <source>
        <dbReference type="PROSITE-ProRule" id="PRU10040"/>
    </source>
</evidence>
<evidence type="ECO:0000256" key="4">
    <source>
        <dbReference type="ARBA" id="ARBA00023239"/>
    </source>
</evidence>
<keyword evidence="6" id="KW-0119">Carbohydrate metabolism</keyword>
<comment type="subcellular location">
    <subcellularLocation>
        <location evidence="6">Secreted</location>
    </subcellularLocation>
</comment>
<sequence>MKNVRALIRVLLRRFTVRQGLEQHPDATVRQWRTKQSGHKSLALFSWRRILMLPLVVLFGLLPAAAYWNGSGQASAASAWSDTPDGFASVAALGLEGTTGGAGGQTVTVTTFEELRTYAEADEPVVIQVDGSIVVEPKGTMIRVASNKTIIGLGDQAAIVQGGFFLNGTHNIIIRNLTFRDSYVPGDWNGKENDNDGIRMDGAHHVWIDHNRFERLGDGMIDSRKDTSYVTISWNVFADHTKVMGIGWTDNVTAKLTLHHNWFRNTHERNPSADNLSHAHFYNNYMQNISGYGTWARGKTKMVLENSYFDSVTDPYLHSPEAELVSRGNVVTNSRGLREAQGEAFAPQEFYDYKLDSANEVPTIVSNGAGPQAEIGGGEPTAPPEVGDTMVVALDGSGNFSSIQHAIGAVPSHSPTPVTILVKSGLYRELLNVWPDKPTVIIKGASGNPEDVVITYDNAAGTSTPYGTTLGTSRSATANIYANDFRAEGVTFANDFDEKKHADQPGHQAVAVRTVGDRAVFEETRFIGNQDTLLLDTPSKDKISRSYLRNCYVEGDVDFIFGRGTAVFDHCQIHALARDGATPGGYVTAASTSLSNPYGFLFTHSRFTSNALTGSYYLGRPWHPSGDPEAVAQVLIRNSWLDDHIRDAPWTDMSGWPWQEARFAEYNNRGPGAGNGPDRPQMEPREASQFTPRHYLAGDDGWAPYRK</sequence>
<evidence type="ECO:0000313" key="11">
    <source>
        <dbReference type="Proteomes" id="UP000241639"/>
    </source>
</evidence>
<comment type="similarity">
    <text evidence="1">Belongs to the pectinesterase family.</text>
</comment>
<organism evidence="10 11">
    <name type="scientific">Desmospora activa DSM 45169</name>
    <dbReference type="NCBI Taxonomy" id="1121389"/>
    <lineage>
        <taxon>Bacteria</taxon>
        <taxon>Bacillati</taxon>
        <taxon>Bacillota</taxon>
        <taxon>Bacilli</taxon>
        <taxon>Bacillales</taxon>
        <taxon>Thermoactinomycetaceae</taxon>
        <taxon>Desmospora</taxon>
    </lineage>
</organism>
<accession>A0A2T4Z3V9</accession>
<dbReference type="GO" id="GO:0030599">
    <property type="term" value="F:pectinesterase activity"/>
    <property type="evidence" value="ECO:0007669"/>
    <property type="project" value="InterPro"/>
</dbReference>
<keyword evidence="4 6" id="KW-0456">Lyase</keyword>
<dbReference type="AlphaFoldDB" id="A0A2T4Z3V9"/>
<dbReference type="GO" id="GO:0000272">
    <property type="term" value="P:polysaccharide catabolic process"/>
    <property type="evidence" value="ECO:0007669"/>
    <property type="project" value="UniProtKB-KW"/>
</dbReference>
<keyword evidence="6" id="KW-0964">Secreted</keyword>
<evidence type="ECO:0000256" key="6">
    <source>
        <dbReference type="RuleBase" id="RU361173"/>
    </source>
</evidence>
<keyword evidence="3" id="KW-0063">Aspartyl esterase</keyword>
<evidence type="ECO:0000256" key="3">
    <source>
        <dbReference type="ARBA" id="ARBA00023085"/>
    </source>
</evidence>
<dbReference type="SUPFAM" id="SSF51126">
    <property type="entry name" value="Pectin lyase-like"/>
    <property type="match status" value="2"/>
</dbReference>
<evidence type="ECO:0000313" key="10">
    <source>
        <dbReference type="EMBL" id="PTM56574.1"/>
    </source>
</evidence>
<reference evidence="10 11" key="1">
    <citation type="submission" date="2018-04" db="EMBL/GenBank/DDBJ databases">
        <title>Genomic Encyclopedia of Archaeal and Bacterial Type Strains, Phase II (KMG-II): from individual species to whole genera.</title>
        <authorList>
            <person name="Goeker M."/>
        </authorList>
    </citation>
    <scope>NUCLEOTIDE SEQUENCE [LARGE SCALE GENOMIC DNA]</scope>
    <source>
        <strain evidence="10 11">DSM 45169</strain>
    </source>
</reference>
<dbReference type="InterPro" id="IPR002022">
    <property type="entry name" value="Pec_lyase"/>
</dbReference>
<protein>
    <submittedName>
        <fullName evidence="10">Pectinesterase</fullName>
    </submittedName>
</protein>
<dbReference type="RefSeq" id="WP_211316653.1">
    <property type="nucleotide sequence ID" value="NZ_PZZP01000002.1"/>
</dbReference>
<dbReference type="PANTHER" id="PTHR31321:SF57">
    <property type="entry name" value="PECTINESTERASE 53-RELATED"/>
    <property type="match status" value="1"/>
</dbReference>
<dbReference type="SMART" id="SM00656">
    <property type="entry name" value="Amb_all"/>
    <property type="match status" value="1"/>
</dbReference>
<dbReference type="EMBL" id="PZZP01000002">
    <property type="protein sequence ID" value="PTM56574.1"/>
    <property type="molecule type" value="Genomic_DNA"/>
</dbReference>
<name>A0A2T4Z3V9_9BACL</name>
<dbReference type="PROSITE" id="PS00503">
    <property type="entry name" value="PECTINESTERASE_2"/>
    <property type="match status" value="1"/>
</dbReference>
<gene>
    <name evidence="10" type="ORF">C8J48_2896</name>
</gene>
<evidence type="ECO:0000259" key="9">
    <source>
        <dbReference type="SMART" id="SM00656"/>
    </source>
</evidence>
<dbReference type="GO" id="GO:0009279">
    <property type="term" value="C:cell outer membrane"/>
    <property type="evidence" value="ECO:0007669"/>
    <property type="project" value="TreeGrafter"/>
</dbReference>
<keyword evidence="11" id="KW-1185">Reference proteome</keyword>
<feature type="region of interest" description="Disordered" evidence="7">
    <location>
        <begin position="666"/>
        <end position="707"/>
    </location>
</feature>
<comment type="similarity">
    <text evidence="6">Belongs to the polysaccharide lyase 1 family.</text>
</comment>
<dbReference type="Pfam" id="PF01095">
    <property type="entry name" value="Pectinesterase"/>
    <property type="match status" value="1"/>
</dbReference>
<keyword evidence="6" id="KW-0624">Polysaccharide degradation</keyword>
<dbReference type="InterPro" id="IPR033131">
    <property type="entry name" value="Pectinesterase_Asp_AS"/>
</dbReference>
<dbReference type="Pfam" id="PF00544">
    <property type="entry name" value="Pectate_lyase_4"/>
    <property type="match status" value="1"/>
</dbReference>
<keyword evidence="2" id="KW-0378">Hydrolase</keyword>
<dbReference type="Gene3D" id="2.160.20.10">
    <property type="entry name" value="Single-stranded right-handed beta-helix, Pectin lyase-like"/>
    <property type="match status" value="2"/>
</dbReference>
<dbReference type="InterPro" id="IPR012334">
    <property type="entry name" value="Pectin_lyas_fold"/>
</dbReference>
<dbReference type="GO" id="GO:0042545">
    <property type="term" value="P:cell wall modification"/>
    <property type="evidence" value="ECO:0007669"/>
    <property type="project" value="InterPro"/>
</dbReference>
<dbReference type="PANTHER" id="PTHR31321">
    <property type="entry name" value="ACYL-COA THIOESTER HYDROLASE YBHC-RELATED"/>
    <property type="match status" value="1"/>
</dbReference>
<feature type="active site" evidence="5">
    <location>
        <position position="558"/>
    </location>
</feature>
<dbReference type="Proteomes" id="UP000241639">
    <property type="component" value="Unassembled WGS sequence"/>
</dbReference>
<feature type="transmembrane region" description="Helical" evidence="8">
    <location>
        <begin position="50"/>
        <end position="68"/>
    </location>
</feature>
<keyword evidence="8" id="KW-0812">Transmembrane</keyword>
<dbReference type="GO" id="GO:0016829">
    <property type="term" value="F:lyase activity"/>
    <property type="evidence" value="ECO:0007669"/>
    <property type="project" value="UniProtKB-KW"/>
</dbReference>
<dbReference type="InterPro" id="IPR000070">
    <property type="entry name" value="Pectinesterase_cat"/>
</dbReference>
<dbReference type="InterPro" id="IPR011050">
    <property type="entry name" value="Pectin_lyase_fold/virulence"/>
</dbReference>
<dbReference type="GO" id="GO:0005576">
    <property type="term" value="C:extracellular region"/>
    <property type="evidence" value="ECO:0007669"/>
    <property type="project" value="UniProtKB-SubCell"/>
</dbReference>
<evidence type="ECO:0000256" key="1">
    <source>
        <dbReference type="ARBA" id="ARBA00008891"/>
    </source>
</evidence>
<comment type="caution">
    <text evidence="10">The sequence shown here is derived from an EMBL/GenBank/DDBJ whole genome shotgun (WGS) entry which is preliminary data.</text>
</comment>
<evidence type="ECO:0000256" key="7">
    <source>
        <dbReference type="SAM" id="MobiDB-lite"/>
    </source>
</evidence>
<evidence type="ECO:0000256" key="2">
    <source>
        <dbReference type="ARBA" id="ARBA00022801"/>
    </source>
</evidence>
<evidence type="ECO:0000256" key="8">
    <source>
        <dbReference type="SAM" id="Phobius"/>
    </source>
</evidence>
<keyword evidence="8" id="KW-0472">Membrane</keyword>
<keyword evidence="8" id="KW-1133">Transmembrane helix</keyword>
<proteinExistence type="inferred from homology"/>
<feature type="domain" description="Pectate lyase" evidence="9">
    <location>
        <begin position="102"/>
        <end position="315"/>
    </location>
</feature>